<keyword evidence="6" id="KW-1185">Reference proteome</keyword>
<dbReference type="PANTHER" id="PTHR40124">
    <property type="match status" value="1"/>
</dbReference>
<organism evidence="5 6">
    <name type="scientific">Microlunatus spumicola</name>
    <dbReference type="NCBI Taxonomy" id="81499"/>
    <lineage>
        <taxon>Bacteria</taxon>
        <taxon>Bacillati</taxon>
        <taxon>Actinomycetota</taxon>
        <taxon>Actinomycetes</taxon>
        <taxon>Propionibacteriales</taxon>
        <taxon>Propionibacteriaceae</taxon>
        <taxon>Microlunatus</taxon>
    </lineage>
</organism>
<dbReference type="Proteomes" id="UP001500767">
    <property type="component" value="Unassembled WGS sequence"/>
</dbReference>
<accession>A0ABP6X546</accession>
<dbReference type="Gene3D" id="2.60.120.200">
    <property type="match status" value="1"/>
</dbReference>
<feature type="transmembrane region" description="Helical" evidence="2">
    <location>
        <begin position="20"/>
        <end position="41"/>
    </location>
</feature>
<dbReference type="RefSeq" id="WP_204911699.1">
    <property type="nucleotide sequence ID" value="NZ_BAAAYR010000001.1"/>
</dbReference>
<dbReference type="EMBL" id="BAAAYR010000001">
    <property type="protein sequence ID" value="GAA3559120.1"/>
    <property type="molecule type" value="Genomic_DNA"/>
</dbReference>
<evidence type="ECO:0000259" key="4">
    <source>
        <dbReference type="Pfam" id="PF21294"/>
    </source>
</evidence>
<evidence type="ECO:0000313" key="5">
    <source>
        <dbReference type="EMBL" id="GAA3559120.1"/>
    </source>
</evidence>
<feature type="compositionally biased region" description="Low complexity" evidence="1">
    <location>
        <begin position="195"/>
        <end position="217"/>
    </location>
</feature>
<feature type="region of interest" description="Disordered" evidence="1">
    <location>
        <begin position="195"/>
        <end position="223"/>
    </location>
</feature>
<evidence type="ECO:0000313" key="6">
    <source>
        <dbReference type="Proteomes" id="UP001500767"/>
    </source>
</evidence>
<evidence type="ECO:0000259" key="3">
    <source>
        <dbReference type="Pfam" id="PF18885"/>
    </source>
</evidence>
<sequence length="482" mass="50723">MTGVRRAPEAGPGGRRLRVALYASAALVVMALVATAVVVFADRGSGSVVPPADPGGCAALTVDVRYQIDPGRQTGLLTTTPGAAAGARDAGYSRDEGVVFRVATRPADGLVAVHQLRRDVGDQIWTTNADEVREAVQAWGYVDQGVVAYVASAPLPCTLGVERFQSRGVHRYATTTGERDALRRAGWAPEGSFYAARPAGATTTATPGTRPGRSPTADGPTSGTVVDAGFDDAQVGPVTPESFNEAVGKTNREDAAYDGMSYVRGDDGSGRFVRTHLAAHRILARNDAPDDGNVLVVPLGDQSRDSACISYDVRFSPGFEVSAGGKLPGLLGVAPGTSPATPTGGGSTEHGWSGRVMWLGPKLSRLVREAGQPDLAVTYLYHPGQTGTFGDDVSWGRGIVDGSWHRLRQCYTLNTVGQADGRLQAWVDDLPVLDRSDVVYRTDPEVHITHLDWSVFRGGDTADWAAATDGDVDLDNLQVTVG</sequence>
<keyword evidence="2" id="KW-0812">Transmembrane</keyword>
<dbReference type="InterPro" id="IPR048958">
    <property type="entry name" value="Polysacc_lyase_14"/>
</dbReference>
<feature type="domain" description="DUF5648" evidence="3">
    <location>
        <begin position="72"/>
        <end position="192"/>
    </location>
</feature>
<dbReference type="InterPro" id="IPR043708">
    <property type="entry name" value="DUF5648"/>
</dbReference>
<reference evidence="6" key="1">
    <citation type="journal article" date="2019" name="Int. J. Syst. Evol. Microbiol.">
        <title>The Global Catalogue of Microorganisms (GCM) 10K type strain sequencing project: providing services to taxonomists for standard genome sequencing and annotation.</title>
        <authorList>
            <consortium name="The Broad Institute Genomics Platform"/>
            <consortium name="The Broad Institute Genome Sequencing Center for Infectious Disease"/>
            <person name="Wu L."/>
            <person name="Ma J."/>
        </authorList>
    </citation>
    <scope>NUCLEOTIDE SEQUENCE [LARGE SCALE GENOMIC DNA]</scope>
    <source>
        <strain evidence="6">JCM 16540</strain>
    </source>
</reference>
<name>A0ABP6X546_9ACTN</name>
<comment type="caution">
    <text evidence="5">The sequence shown here is derived from an EMBL/GenBank/DDBJ whole genome shotgun (WGS) entry which is preliminary data.</text>
</comment>
<protein>
    <submittedName>
        <fullName evidence="5">Uncharacterized protein</fullName>
    </submittedName>
</protein>
<evidence type="ECO:0000256" key="1">
    <source>
        <dbReference type="SAM" id="MobiDB-lite"/>
    </source>
</evidence>
<evidence type="ECO:0000256" key="2">
    <source>
        <dbReference type="SAM" id="Phobius"/>
    </source>
</evidence>
<keyword evidence="2" id="KW-1133">Transmembrane helix</keyword>
<feature type="domain" description="Polysaccharide lyase 14" evidence="4">
    <location>
        <begin position="302"/>
        <end position="473"/>
    </location>
</feature>
<dbReference type="Pfam" id="PF18885">
    <property type="entry name" value="DUF5648"/>
    <property type="match status" value="1"/>
</dbReference>
<proteinExistence type="predicted"/>
<keyword evidence="2" id="KW-0472">Membrane</keyword>
<dbReference type="Pfam" id="PF21294">
    <property type="entry name" value="Polysacc_lyase_14"/>
    <property type="match status" value="1"/>
</dbReference>
<gene>
    <name evidence="5" type="ORF">GCM10022197_13140</name>
</gene>
<dbReference type="PANTHER" id="PTHR40124:SF1">
    <property type="entry name" value="DISAGGREGATASE RELATED REPEAT PROTEIN"/>
    <property type="match status" value="1"/>
</dbReference>